<dbReference type="RefSeq" id="XP_066657194.1">
    <property type="nucleotide sequence ID" value="XM_066796999.1"/>
</dbReference>
<dbReference type="Pfam" id="PF06985">
    <property type="entry name" value="HET"/>
    <property type="match status" value="1"/>
</dbReference>
<evidence type="ECO:0000313" key="2">
    <source>
        <dbReference type="EMBL" id="KAK7539923.1"/>
    </source>
</evidence>
<evidence type="ECO:0000313" key="3">
    <source>
        <dbReference type="Proteomes" id="UP001360953"/>
    </source>
</evidence>
<keyword evidence="3" id="KW-1185">Reference proteome</keyword>
<dbReference type="GeneID" id="92029905"/>
<protein>
    <submittedName>
        <fullName evidence="2">Heterokaryon incompatibility protein-domain-containing protein</fullName>
    </submittedName>
</protein>
<dbReference type="Proteomes" id="UP001360953">
    <property type="component" value="Unassembled WGS sequence"/>
</dbReference>
<dbReference type="InterPro" id="IPR052895">
    <property type="entry name" value="HetReg/Transcr_Mod"/>
</dbReference>
<gene>
    <name evidence="2" type="ORF">J3D65DRAFT_550406</name>
</gene>
<evidence type="ECO:0000259" key="1">
    <source>
        <dbReference type="Pfam" id="PF06985"/>
    </source>
</evidence>
<sequence>MPNEFQYTELSTRSTIRLIKIQKQKVNDTIVCVLRHAEQTDIEYYALSYVWGDATPTREILVETEDAPAGESFIFPLHENLWRFLDWAWHQGKFDRWFWTDRICLNQRDNEEKAHQIPQMGEIFQNAMQVISWLNESQKVGQILEHVHKLIPHNESHWSLRNATRSVMSNEYWKRIWIVQEVVRAKQVI</sequence>
<organism evidence="2 3">
    <name type="scientific">Phyllosticta citribraziliensis</name>
    <dbReference type="NCBI Taxonomy" id="989973"/>
    <lineage>
        <taxon>Eukaryota</taxon>
        <taxon>Fungi</taxon>
        <taxon>Dikarya</taxon>
        <taxon>Ascomycota</taxon>
        <taxon>Pezizomycotina</taxon>
        <taxon>Dothideomycetes</taxon>
        <taxon>Dothideomycetes incertae sedis</taxon>
        <taxon>Botryosphaeriales</taxon>
        <taxon>Phyllostictaceae</taxon>
        <taxon>Phyllosticta</taxon>
    </lineage>
</organism>
<dbReference type="InterPro" id="IPR010730">
    <property type="entry name" value="HET"/>
</dbReference>
<reference evidence="2 3" key="1">
    <citation type="submission" date="2024-04" db="EMBL/GenBank/DDBJ databases">
        <title>Phyllosticta paracitricarpa is synonymous to the EU quarantine fungus P. citricarpa based on phylogenomic analyses.</title>
        <authorList>
            <consortium name="Lawrence Berkeley National Laboratory"/>
            <person name="Van ingen-buijs V.A."/>
            <person name="Van westerhoven A.C."/>
            <person name="Haridas S."/>
            <person name="Skiadas P."/>
            <person name="Martin F."/>
            <person name="Groenewald J.Z."/>
            <person name="Crous P.W."/>
            <person name="Seidl M.F."/>
        </authorList>
    </citation>
    <scope>NUCLEOTIDE SEQUENCE [LARGE SCALE GENOMIC DNA]</scope>
    <source>
        <strain evidence="2 3">CPC 17464</strain>
    </source>
</reference>
<comment type="caution">
    <text evidence="2">The sequence shown here is derived from an EMBL/GenBank/DDBJ whole genome shotgun (WGS) entry which is preliminary data.</text>
</comment>
<feature type="domain" description="Heterokaryon incompatibility" evidence="1">
    <location>
        <begin position="44"/>
        <end position="181"/>
    </location>
</feature>
<proteinExistence type="predicted"/>
<accession>A0ABR1LXL4</accession>
<name>A0ABR1LXL4_9PEZI</name>
<dbReference type="PANTHER" id="PTHR24148:SF73">
    <property type="entry name" value="HET DOMAIN PROTEIN (AFU_ORTHOLOGUE AFUA_8G01020)"/>
    <property type="match status" value="1"/>
</dbReference>
<feature type="non-terminal residue" evidence="2">
    <location>
        <position position="189"/>
    </location>
</feature>
<dbReference type="EMBL" id="JBBPEH010000004">
    <property type="protein sequence ID" value="KAK7539923.1"/>
    <property type="molecule type" value="Genomic_DNA"/>
</dbReference>
<dbReference type="PANTHER" id="PTHR24148">
    <property type="entry name" value="ANKYRIN REPEAT DOMAIN-CONTAINING PROTEIN 39 HOMOLOG-RELATED"/>
    <property type="match status" value="1"/>
</dbReference>